<keyword evidence="3" id="KW-1185">Reference proteome</keyword>
<organism evidence="2 3">
    <name type="scientific">Planobispora siamensis</name>
    <dbReference type="NCBI Taxonomy" id="936338"/>
    <lineage>
        <taxon>Bacteria</taxon>
        <taxon>Bacillati</taxon>
        <taxon>Actinomycetota</taxon>
        <taxon>Actinomycetes</taxon>
        <taxon>Streptosporangiales</taxon>
        <taxon>Streptosporangiaceae</taxon>
        <taxon>Planobispora</taxon>
    </lineage>
</organism>
<proteinExistence type="predicted"/>
<evidence type="ECO:0000313" key="2">
    <source>
        <dbReference type="EMBL" id="GIH91946.1"/>
    </source>
</evidence>
<accession>A0A8J3SC49</accession>
<name>A0A8J3SC49_9ACTN</name>
<dbReference type="AlphaFoldDB" id="A0A8J3SC49"/>
<protein>
    <submittedName>
        <fullName evidence="2">Uncharacterized protein</fullName>
    </submittedName>
</protein>
<comment type="caution">
    <text evidence="2">The sequence shown here is derived from an EMBL/GenBank/DDBJ whole genome shotgun (WGS) entry which is preliminary data.</text>
</comment>
<dbReference type="RefSeq" id="WP_204064196.1">
    <property type="nucleotide sequence ID" value="NZ_BOOJ01000023.1"/>
</dbReference>
<dbReference type="EMBL" id="BOOJ01000023">
    <property type="protein sequence ID" value="GIH91946.1"/>
    <property type="molecule type" value="Genomic_DNA"/>
</dbReference>
<reference evidence="2 3" key="1">
    <citation type="submission" date="2021-01" db="EMBL/GenBank/DDBJ databases">
        <title>Whole genome shotgun sequence of Planobispora siamensis NBRC 107568.</title>
        <authorList>
            <person name="Komaki H."/>
            <person name="Tamura T."/>
        </authorList>
    </citation>
    <scope>NUCLEOTIDE SEQUENCE [LARGE SCALE GENOMIC DNA]</scope>
    <source>
        <strain evidence="2 3">NBRC 107568</strain>
    </source>
</reference>
<feature type="compositionally biased region" description="Low complexity" evidence="1">
    <location>
        <begin position="61"/>
        <end position="84"/>
    </location>
</feature>
<evidence type="ECO:0000313" key="3">
    <source>
        <dbReference type="Proteomes" id="UP000619788"/>
    </source>
</evidence>
<evidence type="ECO:0000256" key="1">
    <source>
        <dbReference type="SAM" id="MobiDB-lite"/>
    </source>
</evidence>
<feature type="region of interest" description="Disordered" evidence="1">
    <location>
        <begin position="61"/>
        <end position="94"/>
    </location>
</feature>
<sequence length="94" mass="10342">MPEQIPVRSVRTGGIDHMYVPTPEEAQVEALRRERDGYVRRGLDDRAEQVAAELRRLGAEEAAGGEAERVAPAAPPLENAAENAPRQRTARGRK</sequence>
<dbReference type="Proteomes" id="UP000619788">
    <property type="component" value="Unassembled WGS sequence"/>
</dbReference>
<gene>
    <name evidence="2" type="ORF">Psi01_25760</name>
</gene>